<name>A0A2R8BPC3_9RHOB</name>
<evidence type="ECO:0000313" key="3">
    <source>
        <dbReference type="EMBL" id="SPH27436.1"/>
    </source>
</evidence>
<sequence>MGAQYDISVDSASFHRIVSRLTEDQTPRVWSLLVTVFGELAQDKGAQISGLMLRHMREHIGIKPEAMRVALHRLRKDGWIENERTGRTSAHHLTDWGRTQSAAASPRIYSRDATATRAWLIVSDPSQSQPQGRACGVWVSSNLRIATTPPKDTASFVAVLDDAAQIPAWMKNKVCALQTRAASKSFFETLKQVREELAGADALSTIEHAVLRVLLVHAWRRIILKAPELPDCVFPQDWYGPQCRALMADLFDQFPKLHLSDLQDAVENAS</sequence>
<reference evidence="3 4" key="1">
    <citation type="submission" date="2018-03" db="EMBL/GenBank/DDBJ databases">
        <authorList>
            <person name="Keele B.F."/>
        </authorList>
    </citation>
    <scope>NUCLEOTIDE SEQUENCE [LARGE SCALE GENOMIC DNA]</scope>
    <source>
        <strain evidence="3 4">CECT 8599</strain>
    </source>
</reference>
<dbReference type="InterPro" id="IPR036390">
    <property type="entry name" value="WH_DNA-bd_sf"/>
</dbReference>
<dbReference type="Pfam" id="PF08223">
    <property type="entry name" value="PaaX_C"/>
    <property type="match status" value="1"/>
</dbReference>
<dbReference type="SUPFAM" id="SSF46785">
    <property type="entry name" value="Winged helix' DNA-binding domain"/>
    <property type="match status" value="1"/>
</dbReference>
<keyword evidence="4" id="KW-1185">Reference proteome</keyword>
<dbReference type="PANTHER" id="PTHR30319">
    <property type="entry name" value="PHENYLACETIC ACID REGULATOR-RELATED TRANSCRIPTIONAL REPRESSOR"/>
    <property type="match status" value="1"/>
</dbReference>
<dbReference type="PIRSF" id="PIRSF020623">
    <property type="entry name" value="PaaX"/>
    <property type="match status" value="1"/>
</dbReference>
<dbReference type="GO" id="GO:0006351">
    <property type="term" value="P:DNA-templated transcription"/>
    <property type="evidence" value="ECO:0007669"/>
    <property type="project" value="InterPro"/>
</dbReference>
<proteinExistence type="predicted"/>
<dbReference type="AlphaFoldDB" id="A0A2R8BPC3"/>
<dbReference type="Proteomes" id="UP000244880">
    <property type="component" value="Unassembled WGS sequence"/>
</dbReference>
<evidence type="ECO:0000259" key="1">
    <source>
        <dbReference type="Pfam" id="PF07848"/>
    </source>
</evidence>
<dbReference type="Gene3D" id="3.30.70.2670">
    <property type="match status" value="1"/>
</dbReference>
<dbReference type="PANTHER" id="PTHR30319:SF1">
    <property type="entry name" value="TRANSCRIPTIONAL REPRESSOR PAAX"/>
    <property type="match status" value="1"/>
</dbReference>
<protein>
    <submittedName>
        <fullName evidence="3">Transcriptional repressor PaaX</fullName>
    </submittedName>
</protein>
<dbReference type="InterPro" id="IPR012906">
    <property type="entry name" value="PaaX-like_N"/>
</dbReference>
<feature type="domain" description="Transcriptional repressor PaaX-like C-terminal" evidence="2">
    <location>
        <begin position="183"/>
        <end position="253"/>
    </location>
</feature>
<dbReference type="Pfam" id="PF07848">
    <property type="entry name" value="PaaX"/>
    <property type="match status" value="1"/>
</dbReference>
<evidence type="ECO:0000313" key="4">
    <source>
        <dbReference type="Proteomes" id="UP000244880"/>
    </source>
</evidence>
<dbReference type="EMBL" id="OMOR01000002">
    <property type="protein sequence ID" value="SPH27436.1"/>
    <property type="molecule type" value="Genomic_DNA"/>
</dbReference>
<gene>
    <name evidence="3" type="primary">paaX</name>
    <name evidence="3" type="ORF">ASD8599_03902</name>
</gene>
<accession>A0A2R8BPC3</accession>
<dbReference type="InterPro" id="IPR011965">
    <property type="entry name" value="PaaX_trns_reg"/>
</dbReference>
<dbReference type="InterPro" id="IPR013225">
    <property type="entry name" value="PaaX_C"/>
</dbReference>
<dbReference type="Gene3D" id="1.10.10.10">
    <property type="entry name" value="Winged helix-like DNA-binding domain superfamily/Winged helix DNA-binding domain"/>
    <property type="match status" value="1"/>
</dbReference>
<feature type="domain" description="Transcriptional repressor PaaX-like N-terminal" evidence="1">
    <location>
        <begin position="30"/>
        <end position="95"/>
    </location>
</feature>
<dbReference type="InterPro" id="IPR036388">
    <property type="entry name" value="WH-like_DNA-bd_sf"/>
</dbReference>
<organism evidence="3 4">
    <name type="scientific">Ascidiaceihabitans donghaensis</name>
    <dbReference type="NCBI Taxonomy" id="1510460"/>
    <lineage>
        <taxon>Bacteria</taxon>
        <taxon>Pseudomonadati</taxon>
        <taxon>Pseudomonadota</taxon>
        <taxon>Alphaproteobacteria</taxon>
        <taxon>Rhodobacterales</taxon>
        <taxon>Paracoccaceae</taxon>
        <taxon>Ascidiaceihabitans</taxon>
    </lineage>
</organism>
<evidence type="ECO:0000259" key="2">
    <source>
        <dbReference type="Pfam" id="PF08223"/>
    </source>
</evidence>
<dbReference type="Gene3D" id="1.20.58.1460">
    <property type="match status" value="1"/>
</dbReference>